<dbReference type="AlphaFoldDB" id="A0A8C6H821"/>
<name>A0A8C6H821_MUSSI</name>
<keyword evidence="2" id="KW-1185">Reference proteome</keyword>
<proteinExistence type="predicted"/>
<evidence type="ECO:0000313" key="2">
    <source>
        <dbReference type="Proteomes" id="UP000694415"/>
    </source>
</evidence>
<reference evidence="1" key="1">
    <citation type="submission" date="2025-08" db="UniProtKB">
        <authorList>
            <consortium name="Ensembl"/>
        </authorList>
    </citation>
    <scope>IDENTIFICATION</scope>
</reference>
<reference evidence="1" key="2">
    <citation type="submission" date="2025-09" db="UniProtKB">
        <authorList>
            <consortium name="Ensembl"/>
        </authorList>
    </citation>
    <scope>IDENTIFICATION</scope>
</reference>
<evidence type="ECO:0000313" key="1">
    <source>
        <dbReference type="Ensembl" id="ENSMSIP00000016494.1"/>
    </source>
</evidence>
<dbReference type="Ensembl" id="ENSMSIT00000020908.1">
    <property type="protein sequence ID" value="ENSMSIP00000016494.1"/>
    <property type="gene ID" value="ENSMSIG00000014161.1"/>
</dbReference>
<dbReference type="Proteomes" id="UP000694415">
    <property type="component" value="Unplaced"/>
</dbReference>
<dbReference type="GeneTree" id="ENSGT00860000136275"/>
<organism evidence="1 2">
    <name type="scientific">Mus spicilegus</name>
    <name type="common">Mound-building mouse</name>
    <dbReference type="NCBI Taxonomy" id="10103"/>
    <lineage>
        <taxon>Eukaryota</taxon>
        <taxon>Metazoa</taxon>
        <taxon>Chordata</taxon>
        <taxon>Craniata</taxon>
        <taxon>Vertebrata</taxon>
        <taxon>Euteleostomi</taxon>
        <taxon>Mammalia</taxon>
        <taxon>Eutheria</taxon>
        <taxon>Euarchontoglires</taxon>
        <taxon>Glires</taxon>
        <taxon>Rodentia</taxon>
        <taxon>Myomorpha</taxon>
        <taxon>Muroidea</taxon>
        <taxon>Muridae</taxon>
        <taxon>Murinae</taxon>
        <taxon>Mus</taxon>
        <taxon>Mus</taxon>
    </lineage>
</organism>
<sequence length="24" mass="2804">LIIFLKIYLFIISSHSIQSLGNKR</sequence>
<protein>
    <submittedName>
        <fullName evidence="1">Predicted gene, 17387</fullName>
    </submittedName>
</protein>
<accession>A0A8C6H821</accession>